<evidence type="ECO:0000313" key="1">
    <source>
        <dbReference type="EMBL" id="MUM65714.1"/>
    </source>
</evidence>
<sequence>MSEEKLEKLMKLKGAIAAGEFKENGELAGYKGPMPEDLAKLVAMMCAANSLMAKTEAESFTKISGMKWTPLIGWAVAAGEYAVCVVGRYGVFVKVNEADFNEIFKTLREVAGI</sequence>
<dbReference type="AlphaFoldDB" id="A0A6A9QHK7"/>
<name>A0A6A9QHK7_ACIIN</name>
<proteinExistence type="predicted"/>
<gene>
    <name evidence="1" type="ORF">D1867_10775</name>
</gene>
<dbReference type="RefSeq" id="WP_155864136.1">
    <property type="nucleotide sequence ID" value="NZ_WFIY01000004.1"/>
</dbReference>
<dbReference type="Pfam" id="PF09941">
    <property type="entry name" value="DUF2173"/>
    <property type="match status" value="1"/>
</dbReference>
<keyword evidence="2" id="KW-1185">Reference proteome</keyword>
<protein>
    <submittedName>
        <fullName evidence="1">DUF2173 family protein</fullName>
    </submittedName>
</protein>
<dbReference type="EMBL" id="WFIY01000004">
    <property type="protein sequence ID" value="MUM65714.1"/>
    <property type="molecule type" value="Genomic_DNA"/>
</dbReference>
<reference evidence="1 2" key="1">
    <citation type="submission" date="2019-10" db="EMBL/GenBank/DDBJ databases">
        <title>Genome Sequences from Six Type Strain Members of the Archaeal Family Sulfolobaceae: Acidianus ambivalens, Acidianus infernus, Metallosphaera prunae, Stygiolobus azoricus, Sulfolobus metallicus, and Sulfurisphaera ohwakuensis.</title>
        <authorList>
            <person name="Counts J.A."/>
            <person name="Kelly R.M."/>
        </authorList>
    </citation>
    <scope>NUCLEOTIDE SEQUENCE [LARGE SCALE GENOMIC DNA]</scope>
    <source>
        <strain evidence="1 2">DSM 3191</strain>
    </source>
</reference>
<comment type="caution">
    <text evidence="1">The sequence shown here is derived from an EMBL/GenBank/DDBJ whole genome shotgun (WGS) entry which is preliminary data.</text>
</comment>
<dbReference type="Proteomes" id="UP000440125">
    <property type="component" value="Unassembled WGS sequence"/>
</dbReference>
<dbReference type="PIRSF" id="PIRSF006821">
    <property type="entry name" value="UCP006821"/>
    <property type="match status" value="1"/>
</dbReference>
<organism evidence="1 2">
    <name type="scientific">Acidianus infernus</name>
    <dbReference type="NCBI Taxonomy" id="12915"/>
    <lineage>
        <taxon>Archaea</taxon>
        <taxon>Thermoproteota</taxon>
        <taxon>Thermoprotei</taxon>
        <taxon>Sulfolobales</taxon>
        <taxon>Sulfolobaceae</taxon>
        <taxon>Acidianus</taxon>
    </lineage>
</organism>
<dbReference type="InterPro" id="IPR018685">
    <property type="entry name" value="DUF2173"/>
</dbReference>
<evidence type="ECO:0000313" key="2">
    <source>
        <dbReference type="Proteomes" id="UP000440125"/>
    </source>
</evidence>
<dbReference type="OrthoDB" id="130444at2157"/>
<accession>A0A6A9QHK7</accession>